<reference evidence="4" key="1">
    <citation type="submission" date="2023-03" db="EMBL/GenBank/DDBJ databases">
        <title>Massive genome expansion in bonnet fungi (Mycena s.s.) driven by repeated elements and novel gene families across ecological guilds.</title>
        <authorList>
            <consortium name="Lawrence Berkeley National Laboratory"/>
            <person name="Harder C.B."/>
            <person name="Miyauchi S."/>
            <person name="Viragh M."/>
            <person name="Kuo A."/>
            <person name="Thoen E."/>
            <person name="Andreopoulos B."/>
            <person name="Lu D."/>
            <person name="Skrede I."/>
            <person name="Drula E."/>
            <person name="Henrissat B."/>
            <person name="Morin E."/>
            <person name="Kohler A."/>
            <person name="Barry K."/>
            <person name="LaButti K."/>
            <person name="Morin E."/>
            <person name="Salamov A."/>
            <person name="Lipzen A."/>
            <person name="Mereny Z."/>
            <person name="Hegedus B."/>
            <person name="Baldrian P."/>
            <person name="Stursova M."/>
            <person name="Weitz H."/>
            <person name="Taylor A."/>
            <person name="Grigoriev I.V."/>
            <person name="Nagy L.G."/>
            <person name="Martin F."/>
            <person name="Kauserud H."/>
        </authorList>
    </citation>
    <scope>NUCLEOTIDE SEQUENCE</scope>
    <source>
        <strain evidence="4">9144</strain>
    </source>
</reference>
<sequence>MAVCNSFSPAFYSTFEESEADMSLRSLNDALDESGSGSTPSGSSSLKTPAYSSTNPRSAASIRTLGPRSPADGRSSDTASLRRATSSTSSPTVPSTTPTTKEGKEKLPRVPGSTLHKVKSSPRLPHDADAEPAPSTALYWSKAPVFGTIPVRIMRAHTVTLVDTTAWLFGGCDDKDCGKDVFCFDIETMQWSRPEVIGDVPPPSRAHTATAVDRKIVVYGGGQGSTYYDTVYVLDTVMRRWTKPIVAGANPPPRRAHTAVLYKGKIWVFGGGNGMTALNDVWTLDVSNTGKMRWDEVQTTGRKPSHRGYHSANLAGNIMIIVGGSDGKDCFNDMWCLNLDTLRWTKLIIDKSYRRLSHTSTLVGSYLFIIGGHDGTVYCKDVLLFNLITLSFEPRETLGKAPSPRGYHVTLLADSRLFLFGGFNGITPFEEVLILDLAAAAYLPQVTHFDLHLPE</sequence>
<evidence type="ECO:0000256" key="1">
    <source>
        <dbReference type="ARBA" id="ARBA00022441"/>
    </source>
</evidence>
<comment type="caution">
    <text evidence="4">The sequence shown here is derived from an EMBL/GenBank/DDBJ whole genome shotgun (WGS) entry which is preliminary data.</text>
</comment>
<feature type="compositionally biased region" description="Polar residues" evidence="3">
    <location>
        <begin position="46"/>
        <end position="58"/>
    </location>
</feature>
<keyword evidence="2" id="KW-0677">Repeat</keyword>
<feature type="region of interest" description="Disordered" evidence="3">
    <location>
        <begin position="24"/>
        <end position="132"/>
    </location>
</feature>
<evidence type="ECO:0000313" key="4">
    <source>
        <dbReference type="EMBL" id="KAJ7228140.1"/>
    </source>
</evidence>
<evidence type="ECO:0000256" key="2">
    <source>
        <dbReference type="ARBA" id="ARBA00022737"/>
    </source>
</evidence>
<evidence type="ECO:0000256" key="3">
    <source>
        <dbReference type="SAM" id="MobiDB-lite"/>
    </source>
</evidence>
<dbReference type="InterPro" id="IPR015915">
    <property type="entry name" value="Kelch-typ_b-propeller"/>
</dbReference>
<feature type="compositionally biased region" description="Low complexity" evidence="3">
    <location>
        <begin position="76"/>
        <end position="100"/>
    </location>
</feature>
<keyword evidence="5" id="KW-1185">Reference proteome</keyword>
<dbReference type="Gene3D" id="2.120.10.80">
    <property type="entry name" value="Kelch-type beta propeller"/>
    <property type="match status" value="2"/>
</dbReference>
<name>A0AAD6YSF7_9AGAR</name>
<dbReference type="Pfam" id="PF24681">
    <property type="entry name" value="Kelch_KLHDC2_KLHL20_DRC7"/>
    <property type="match status" value="1"/>
</dbReference>
<dbReference type="Proteomes" id="UP001219525">
    <property type="component" value="Unassembled WGS sequence"/>
</dbReference>
<dbReference type="PANTHER" id="PTHR46093">
    <property type="entry name" value="ACYL-COA-BINDING DOMAIN-CONTAINING PROTEIN 5"/>
    <property type="match status" value="1"/>
</dbReference>
<dbReference type="InterPro" id="IPR011043">
    <property type="entry name" value="Gal_Oxase/kelch_b-propeller"/>
</dbReference>
<keyword evidence="1" id="KW-0880">Kelch repeat</keyword>
<evidence type="ECO:0008006" key="6">
    <source>
        <dbReference type="Google" id="ProtNLM"/>
    </source>
</evidence>
<dbReference type="PANTHER" id="PTHR46093:SF3">
    <property type="entry name" value="ACYL-COA-BINDING DOMAIN-CONTAINING PROTEIN 4"/>
    <property type="match status" value="1"/>
</dbReference>
<protein>
    <recommendedName>
        <fullName evidence="6">Galactose oxidase</fullName>
    </recommendedName>
</protein>
<proteinExistence type="predicted"/>
<dbReference type="SUPFAM" id="SSF50965">
    <property type="entry name" value="Galactose oxidase, central domain"/>
    <property type="match status" value="1"/>
</dbReference>
<dbReference type="AlphaFoldDB" id="A0AAD6YSF7"/>
<feature type="compositionally biased region" description="Low complexity" evidence="3">
    <location>
        <begin position="34"/>
        <end position="45"/>
    </location>
</feature>
<dbReference type="EMBL" id="JARJCW010000002">
    <property type="protein sequence ID" value="KAJ7228140.1"/>
    <property type="molecule type" value="Genomic_DNA"/>
</dbReference>
<organism evidence="4 5">
    <name type="scientific">Mycena pura</name>
    <dbReference type="NCBI Taxonomy" id="153505"/>
    <lineage>
        <taxon>Eukaryota</taxon>
        <taxon>Fungi</taxon>
        <taxon>Dikarya</taxon>
        <taxon>Basidiomycota</taxon>
        <taxon>Agaricomycotina</taxon>
        <taxon>Agaricomycetes</taxon>
        <taxon>Agaricomycetidae</taxon>
        <taxon>Agaricales</taxon>
        <taxon>Marasmiineae</taxon>
        <taxon>Mycenaceae</taxon>
        <taxon>Mycena</taxon>
    </lineage>
</organism>
<gene>
    <name evidence="4" type="ORF">GGX14DRAFT_412082</name>
</gene>
<evidence type="ECO:0000313" key="5">
    <source>
        <dbReference type="Proteomes" id="UP001219525"/>
    </source>
</evidence>
<accession>A0AAD6YSF7</accession>